<comment type="caution">
    <text evidence="2">The sequence shown here is derived from an EMBL/GenBank/DDBJ whole genome shotgun (WGS) entry which is preliminary data.</text>
</comment>
<organism evidence="2 3">
    <name type="scientific">Salix dunnii</name>
    <dbReference type="NCBI Taxonomy" id="1413687"/>
    <lineage>
        <taxon>Eukaryota</taxon>
        <taxon>Viridiplantae</taxon>
        <taxon>Streptophyta</taxon>
        <taxon>Embryophyta</taxon>
        <taxon>Tracheophyta</taxon>
        <taxon>Spermatophyta</taxon>
        <taxon>Magnoliopsida</taxon>
        <taxon>eudicotyledons</taxon>
        <taxon>Gunneridae</taxon>
        <taxon>Pentapetalae</taxon>
        <taxon>rosids</taxon>
        <taxon>fabids</taxon>
        <taxon>Malpighiales</taxon>
        <taxon>Salicaceae</taxon>
        <taxon>Saliceae</taxon>
        <taxon>Salix</taxon>
    </lineage>
</organism>
<accession>A0A835KAQ9</accession>
<sequence>MLGLIPVKVLPFPCSGVSERAQKLKNNISEEKKVNWRDLVAFDDDIKELSIRVEKFEEMACRNKIEKEFKLKNRAPPQRQHRTPESKSTINN</sequence>
<name>A0A835KAQ9_9ROSI</name>
<dbReference type="AlphaFoldDB" id="A0A835KAQ9"/>
<keyword evidence="3" id="KW-1185">Reference proteome</keyword>
<dbReference type="Proteomes" id="UP000657918">
    <property type="component" value="Unassembled WGS sequence"/>
</dbReference>
<evidence type="ECO:0000313" key="2">
    <source>
        <dbReference type="EMBL" id="KAF9685779.1"/>
    </source>
</evidence>
<reference evidence="2 3" key="1">
    <citation type="submission" date="2020-10" db="EMBL/GenBank/DDBJ databases">
        <title>Plant Genome Project.</title>
        <authorList>
            <person name="Zhang R.-G."/>
        </authorList>
    </citation>
    <scope>NUCLEOTIDE SEQUENCE [LARGE SCALE GENOMIC DNA]</scope>
    <source>
        <strain evidence="2">FAFU-HL-1</strain>
        <tissue evidence="2">Leaf</tissue>
    </source>
</reference>
<proteinExistence type="predicted"/>
<gene>
    <name evidence="2" type="ORF">SADUNF_Sadunf03G0089600</name>
</gene>
<protein>
    <submittedName>
        <fullName evidence="2">Uncharacterized protein</fullName>
    </submittedName>
</protein>
<evidence type="ECO:0000256" key="1">
    <source>
        <dbReference type="SAM" id="MobiDB-lite"/>
    </source>
</evidence>
<evidence type="ECO:0000313" key="3">
    <source>
        <dbReference type="Proteomes" id="UP000657918"/>
    </source>
</evidence>
<feature type="region of interest" description="Disordered" evidence="1">
    <location>
        <begin position="69"/>
        <end position="92"/>
    </location>
</feature>
<dbReference type="EMBL" id="JADGMS010000003">
    <property type="protein sequence ID" value="KAF9685779.1"/>
    <property type="molecule type" value="Genomic_DNA"/>
</dbReference>